<comment type="caution">
    <text evidence="4">The sequence shown here is derived from an EMBL/GenBank/DDBJ whole genome shotgun (WGS) entry which is preliminary data.</text>
</comment>
<reference evidence="5" key="1">
    <citation type="submission" date="2023-07" db="EMBL/GenBank/DDBJ databases">
        <title>30 novel species of actinomycetes from the DSMZ collection.</title>
        <authorList>
            <person name="Nouioui I."/>
        </authorList>
    </citation>
    <scope>NUCLEOTIDE SEQUENCE [LARGE SCALE GENOMIC DNA]</scope>
    <source>
        <strain evidence="5">DSM 42041</strain>
    </source>
</reference>
<feature type="domain" description="Anti-sigma K factor RskA C-terminal" evidence="3">
    <location>
        <begin position="118"/>
        <end position="248"/>
    </location>
</feature>
<gene>
    <name evidence="4" type="ORF">RM572_06000</name>
</gene>
<dbReference type="Pfam" id="PF10099">
    <property type="entry name" value="RskA_C"/>
    <property type="match status" value="1"/>
</dbReference>
<proteinExistence type="predicted"/>
<evidence type="ECO:0000313" key="5">
    <source>
        <dbReference type="Proteomes" id="UP001183414"/>
    </source>
</evidence>
<dbReference type="RefSeq" id="WP_311672232.1">
    <property type="nucleotide sequence ID" value="NZ_JAVREQ010000003.1"/>
</dbReference>
<evidence type="ECO:0000313" key="4">
    <source>
        <dbReference type="EMBL" id="MDT0378332.1"/>
    </source>
</evidence>
<protein>
    <submittedName>
        <fullName evidence="4">Anti-sigma factor</fullName>
    </submittedName>
</protein>
<keyword evidence="5" id="KW-1185">Reference proteome</keyword>
<feature type="region of interest" description="Disordered" evidence="1">
    <location>
        <begin position="82"/>
        <end position="107"/>
    </location>
</feature>
<evidence type="ECO:0000256" key="2">
    <source>
        <dbReference type="SAM" id="Phobius"/>
    </source>
</evidence>
<accession>A0ABU2NQM3</accession>
<sequence length="272" mass="28408">MRHIDPADLAARALDGQAAALTPWQTSHLRHCDACIEQLASFQRVAHAGRSLTAEDLPVPPPPRVWEALLADVTKDARTWGATRGDTGGESAATDRETPTVAGRTRRTWRTSRRLAGVVSVVCLVLGGAAAGSAATWWEMRQPETSPTAAGTRALTPPEAGEAGGTGEARGEVQLVRDGAPGRVRVTVHGLPSTAGYYEVWLMDRTHRKLIPLGTLGTGGSSTLTLPKGVDTDVYALLDVSAQPYDGTTAHSGRSVVRGSLPLNGRGGAAGA</sequence>
<dbReference type="Proteomes" id="UP001183414">
    <property type="component" value="Unassembled WGS sequence"/>
</dbReference>
<evidence type="ECO:0000256" key="1">
    <source>
        <dbReference type="SAM" id="MobiDB-lite"/>
    </source>
</evidence>
<keyword evidence="2" id="KW-0812">Transmembrane</keyword>
<dbReference type="InterPro" id="IPR018764">
    <property type="entry name" value="RskA_C"/>
</dbReference>
<feature type="transmembrane region" description="Helical" evidence="2">
    <location>
        <begin position="115"/>
        <end position="138"/>
    </location>
</feature>
<feature type="region of interest" description="Disordered" evidence="1">
    <location>
        <begin position="251"/>
        <end position="272"/>
    </location>
</feature>
<feature type="region of interest" description="Disordered" evidence="1">
    <location>
        <begin position="144"/>
        <end position="170"/>
    </location>
</feature>
<keyword evidence="2" id="KW-0472">Membrane</keyword>
<evidence type="ECO:0000259" key="3">
    <source>
        <dbReference type="Pfam" id="PF10099"/>
    </source>
</evidence>
<keyword evidence="2" id="KW-1133">Transmembrane helix</keyword>
<name>A0ABU2NQM3_9ACTN</name>
<organism evidence="4 5">
    <name type="scientific">Streptomyces hazeniae</name>
    <dbReference type="NCBI Taxonomy" id="3075538"/>
    <lineage>
        <taxon>Bacteria</taxon>
        <taxon>Bacillati</taxon>
        <taxon>Actinomycetota</taxon>
        <taxon>Actinomycetes</taxon>
        <taxon>Kitasatosporales</taxon>
        <taxon>Streptomycetaceae</taxon>
        <taxon>Streptomyces</taxon>
    </lineage>
</organism>
<dbReference type="EMBL" id="JAVREQ010000003">
    <property type="protein sequence ID" value="MDT0378332.1"/>
    <property type="molecule type" value="Genomic_DNA"/>
</dbReference>